<evidence type="ECO:0000313" key="1">
    <source>
        <dbReference type="EMBL" id="KAL2816865.1"/>
    </source>
</evidence>
<comment type="caution">
    <text evidence="1">The sequence shown here is derived from an EMBL/GenBank/DDBJ whole genome shotgun (WGS) entry which is preliminary data.</text>
</comment>
<organism evidence="1 2">
    <name type="scientific">Aspergillus granulosus</name>
    <dbReference type="NCBI Taxonomy" id="176169"/>
    <lineage>
        <taxon>Eukaryota</taxon>
        <taxon>Fungi</taxon>
        <taxon>Dikarya</taxon>
        <taxon>Ascomycota</taxon>
        <taxon>Pezizomycotina</taxon>
        <taxon>Eurotiomycetes</taxon>
        <taxon>Eurotiomycetidae</taxon>
        <taxon>Eurotiales</taxon>
        <taxon>Aspergillaceae</taxon>
        <taxon>Aspergillus</taxon>
        <taxon>Aspergillus subgen. Nidulantes</taxon>
    </lineage>
</organism>
<dbReference type="Proteomes" id="UP001610334">
    <property type="component" value="Unassembled WGS sequence"/>
</dbReference>
<name>A0ABR4HN07_9EURO</name>
<reference evidence="1 2" key="1">
    <citation type="submission" date="2024-07" db="EMBL/GenBank/DDBJ databases">
        <title>Section-level genome sequencing and comparative genomics of Aspergillus sections Usti and Cavernicolus.</title>
        <authorList>
            <consortium name="Lawrence Berkeley National Laboratory"/>
            <person name="Nybo J.L."/>
            <person name="Vesth T.C."/>
            <person name="Theobald S."/>
            <person name="Frisvad J.C."/>
            <person name="Larsen T.O."/>
            <person name="Kjaerboelling I."/>
            <person name="Rothschild-Mancinelli K."/>
            <person name="Lyhne E.K."/>
            <person name="Kogle M.E."/>
            <person name="Barry K."/>
            <person name="Clum A."/>
            <person name="Na H."/>
            <person name="Ledsgaard L."/>
            <person name="Lin J."/>
            <person name="Lipzen A."/>
            <person name="Kuo A."/>
            <person name="Riley R."/>
            <person name="Mondo S."/>
            <person name="Labutti K."/>
            <person name="Haridas S."/>
            <person name="Pangalinan J."/>
            <person name="Salamov A.A."/>
            <person name="Simmons B.A."/>
            <person name="Magnuson J.K."/>
            <person name="Chen J."/>
            <person name="Drula E."/>
            <person name="Henrissat B."/>
            <person name="Wiebenga A."/>
            <person name="Lubbers R.J."/>
            <person name="Gomes A.C."/>
            <person name="Makela M.R."/>
            <person name="Stajich J."/>
            <person name="Grigoriev I.V."/>
            <person name="Mortensen U.H."/>
            <person name="De Vries R.P."/>
            <person name="Baker S.E."/>
            <person name="Andersen M.R."/>
        </authorList>
    </citation>
    <scope>NUCLEOTIDE SEQUENCE [LARGE SCALE GENOMIC DNA]</scope>
    <source>
        <strain evidence="1 2">CBS 588.65</strain>
    </source>
</reference>
<sequence>MHRRKGHRKYLIWLRIGDNGPETTSASHQAAEENSSLNYMFPSADPRGGLSLGKIKTTAAEGGIQRCEMQSHLRRRVTSSCFFFQFPPVYSCSFNYFITPRSCIPSHESGSLFSDKQRADHASFVSAAFLQATWSGGFVRRAACNARRQHHWYFRAPGV</sequence>
<dbReference type="EMBL" id="JBFXLT010000020">
    <property type="protein sequence ID" value="KAL2816865.1"/>
    <property type="molecule type" value="Genomic_DNA"/>
</dbReference>
<accession>A0ABR4HN07</accession>
<evidence type="ECO:0000313" key="2">
    <source>
        <dbReference type="Proteomes" id="UP001610334"/>
    </source>
</evidence>
<proteinExistence type="predicted"/>
<gene>
    <name evidence="1" type="ORF">BJX63DRAFT_127760</name>
</gene>
<protein>
    <submittedName>
        <fullName evidence="1">Uncharacterized protein</fullName>
    </submittedName>
</protein>
<keyword evidence="2" id="KW-1185">Reference proteome</keyword>